<keyword evidence="5" id="KW-0862">Zinc</keyword>
<feature type="compositionally biased region" description="Polar residues" evidence="7">
    <location>
        <begin position="1013"/>
        <end position="1024"/>
    </location>
</feature>
<comment type="catalytic activity">
    <reaction evidence="6">
        <text>N(6),N(6),N(6)-trimethyl-L-lysyl(9)-[histone H3] + 2 2-oxoglutarate + 2 O2 = N(6)-methyl-L-lysyl(9)-[histone H3] + 2 formaldehyde + 2 succinate + 2 CO2</text>
        <dbReference type="Rhea" id="RHEA:60200"/>
        <dbReference type="Rhea" id="RHEA-COMP:15538"/>
        <dbReference type="Rhea" id="RHEA-COMP:15542"/>
        <dbReference type="ChEBI" id="CHEBI:15379"/>
        <dbReference type="ChEBI" id="CHEBI:16526"/>
        <dbReference type="ChEBI" id="CHEBI:16810"/>
        <dbReference type="ChEBI" id="CHEBI:16842"/>
        <dbReference type="ChEBI" id="CHEBI:30031"/>
        <dbReference type="ChEBI" id="CHEBI:61929"/>
        <dbReference type="ChEBI" id="CHEBI:61961"/>
        <dbReference type="EC" id="1.14.11.66"/>
    </reaction>
</comment>
<feature type="compositionally biased region" description="Polar residues" evidence="7">
    <location>
        <begin position="226"/>
        <end position="236"/>
    </location>
</feature>
<dbReference type="PROSITE" id="PS51184">
    <property type="entry name" value="JMJC"/>
    <property type="match status" value="1"/>
</dbReference>
<sequence>MSHSSSRTPSLTPSRSPSPQPPVQPDHFYGNDNASAASSPTGKPWLDPADDPSAQRGIPVFKPTMEEFKDFEGYMNRVECWGMRSGIVKVIPPKEWTDSLPSVVPQLANVKLKSPIEQLMVGHGGLFRQQNIEKRKHLSVREWAEMCGNDDLRAPGKDELALRSGAAPKRKTRAGTRKAKGTVADEQGSHPDVVVVKDDHEVEDGVHVPMDVDEPTAVDVPEDASHSASTNDDNSAPTPPKQTAPDTDQAHGLSTTPSPEENEDEEKREQQQPAGAEGSTSQRKGRGRGAGASKEAREAREAERAAKDVTFLESFKPLEDWLPPKTINADYTPELCREIERRYWRNCGLGKAPWYGADLQGSLFTEETTSWNVAHLPSALSRLLPSSSKGLPGVNTPYLYFGMWRATFAWHVEDMDLFSINYIHFGAPKFWYAMPQARSGALESTMKGYFPRDIIQCPQFLRHKSFLASPTVLGSSSCRPNTLVQRQGEFVITYPRGYHAGFNLGFNCAESVNFALDSWLDLGRKAKACECVNFRRVSSFRHNLVRIDVDQLIADREAERAEAQAKAAAPAVDLAAPPVEEEKPKPPKIRRKRKAEDSEAAPIAKKLKIRIGKPESSSTAASATPEHASSSKPKVTLKLGPPRAPEPEESFPCCLCVSQRTDGLLRVVTPPPGKRDGVNGSQPWMAHEECASVIPETWVDEIDVAVDHNGIPIRERVVYGVDAIVKDRWNLKCSACVKTRNRAHGAPIQCTKGKCPKAFHVSCAREGAANHIVYTVLGHVEKDVILVDSQDTPVTAPRTDVVPQPAYVQPPMAALLPPGQQPHMAMAPGPTVVHNEGEESVKTIRKLNVAVLCSQHNPAIADAKKALKQERIKDQLLALPPLARIKLRVSAGVFEVTLVRVIEESGCIEVLWDRGIKRDFKWGSVVFGKTDEVVGHKPAEPATGPDANRPGPPIPVPKMTPITTGATMGGGTGTPFPPLQTVATIEIRQTHPPAINTDPRFNHGIAPYHIPERSTQPGEASSSQKPEVKAPSPKAEKPKAKRRRSAPQQAASRHSSKHSSKLAAAPQQPVSQKAVSQPPPPAQVAPQQSPAPRLPPPPQPQPQPQPAPQQQPTQTAPPAPVPSYTAPHQQQQPYGVATQFQQFQHQTYQHHQQPYPSYYYNQYAGPSSSSAGYHYPQAHYPPPPPPTHSQYYPPPPQQQPQAHPRPHAYPYPPPQQYNHLQQGHYGAPATSYQQHPAPSPAPTPAPAPAPAPARPKPKRDNSTKTKQQLAPPPVPHHLLQPQPQFQLPPQPPSMQMQMPDQSRQGRHPMSRGLQWQRPYTGPKHMD</sequence>
<dbReference type="Pfam" id="PF02375">
    <property type="entry name" value="JmjN"/>
    <property type="match status" value="1"/>
</dbReference>
<feature type="region of interest" description="Disordered" evidence="7">
    <location>
        <begin position="564"/>
        <end position="644"/>
    </location>
</feature>
<dbReference type="SMART" id="SM00545">
    <property type="entry name" value="JmjN"/>
    <property type="match status" value="1"/>
</dbReference>
<evidence type="ECO:0000259" key="10">
    <source>
        <dbReference type="PROSITE" id="PS51805"/>
    </source>
</evidence>
<dbReference type="PANTHER" id="PTHR10694">
    <property type="entry name" value="LYSINE-SPECIFIC DEMETHYLASE"/>
    <property type="match status" value="1"/>
</dbReference>
<evidence type="ECO:0000259" key="8">
    <source>
        <dbReference type="PROSITE" id="PS51183"/>
    </source>
</evidence>
<evidence type="ECO:0000256" key="4">
    <source>
        <dbReference type="ARBA" id="ARBA00022771"/>
    </source>
</evidence>
<feature type="compositionally biased region" description="Polar residues" evidence="7">
    <location>
        <begin position="32"/>
        <end position="41"/>
    </location>
</feature>
<keyword evidence="3" id="KW-0479">Metal-binding</keyword>
<feature type="region of interest" description="Disordered" evidence="7">
    <location>
        <begin position="935"/>
        <end position="954"/>
    </location>
</feature>
<feature type="compositionally biased region" description="Acidic residues" evidence="7">
    <location>
        <begin position="211"/>
        <end position="222"/>
    </location>
</feature>
<dbReference type="SUPFAM" id="SSF51197">
    <property type="entry name" value="Clavaminate synthase-like"/>
    <property type="match status" value="1"/>
</dbReference>
<evidence type="ECO:0000313" key="12">
    <source>
        <dbReference type="Proteomes" id="UP000292702"/>
    </source>
</evidence>
<feature type="compositionally biased region" description="Low complexity" evidence="7">
    <location>
        <begin position="1061"/>
        <end position="1076"/>
    </location>
</feature>
<name>A0A4R0R4L5_9APHY</name>
<feature type="region of interest" description="Disordered" evidence="7">
    <location>
        <begin position="991"/>
        <end position="1326"/>
    </location>
</feature>
<feature type="compositionally biased region" description="Low complexity" evidence="7">
    <location>
        <begin position="1"/>
        <end position="15"/>
    </location>
</feature>
<comment type="caution">
    <text evidence="11">The sequence shown here is derived from an EMBL/GenBank/DDBJ whole genome shotgun (WGS) entry which is preliminary data.</text>
</comment>
<feature type="region of interest" description="Disordered" evidence="7">
    <location>
        <begin position="1"/>
        <end position="56"/>
    </location>
</feature>
<reference evidence="11 12" key="1">
    <citation type="submission" date="2018-11" db="EMBL/GenBank/DDBJ databases">
        <title>Genome assembly of Steccherinum ochraceum LE-BIN_3174, the white-rot fungus of the Steccherinaceae family (The Residual Polyporoid clade, Polyporales, Basidiomycota).</title>
        <authorList>
            <person name="Fedorova T.V."/>
            <person name="Glazunova O.A."/>
            <person name="Landesman E.O."/>
            <person name="Moiseenko K.V."/>
            <person name="Psurtseva N.V."/>
            <person name="Savinova O.S."/>
            <person name="Shakhova N.V."/>
            <person name="Tyazhelova T.V."/>
            <person name="Vasina D.V."/>
        </authorList>
    </citation>
    <scope>NUCLEOTIDE SEQUENCE [LARGE SCALE GENOMIC DNA]</scope>
    <source>
        <strain evidence="11 12">LE-BIN_3174</strain>
    </source>
</reference>
<evidence type="ECO:0000256" key="6">
    <source>
        <dbReference type="ARBA" id="ARBA00049349"/>
    </source>
</evidence>
<evidence type="ECO:0000256" key="3">
    <source>
        <dbReference type="ARBA" id="ARBA00022723"/>
    </source>
</evidence>
<feature type="compositionally biased region" description="Low complexity" evidence="7">
    <location>
        <begin position="1276"/>
        <end position="1285"/>
    </location>
</feature>
<dbReference type="EC" id="1.14.11.66" evidence="2"/>
<dbReference type="GO" id="GO:0051864">
    <property type="term" value="F:histone H3K36 demethylase activity"/>
    <property type="evidence" value="ECO:0007669"/>
    <property type="project" value="TreeGrafter"/>
</dbReference>
<feature type="domain" description="JmjN" evidence="8">
    <location>
        <begin position="58"/>
        <end position="99"/>
    </location>
</feature>
<feature type="compositionally biased region" description="Low complexity" evidence="7">
    <location>
        <begin position="1293"/>
        <end position="1302"/>
    </location>
</feature>
<dbReference type="InterPro" id="IPR013083">
    <property type="entry name" value="Znf_RING/FYVE/PHD"/>
</dbReference>
<dbReference type="InterPro" id="IPR003347">
    <property type="entry name" value="JmjC_dom"/>
</dbReference>
<dbReference type="GO" id="GO:0000785">
    <property type="term" value="C:chromatin"/>
    <property type="evidence" value="ECO:0007669"/>
    <property type="project" value="TreeGrafter"/>
</dbReference>
<dbReference type="Pfam" id="PF02373">
    <property type="entry name" value="JmjC"/>
    <property type="match status" value="1"/>
</dbReference>
<feature type="compositionally biased region" description="Basic residues" evidence="7">
    <location>
        <begin position="168"/>
        <end position="180"/>
    </location>
</feature>
<dbReference type="PROSITE" id="PS51805">
    <property type="entry name" value="EPHD"/>
    <property type="match status" value="1"/>
</dbReference>
<evidence type="ECO:0000256" key="7">
    <source>
        <dbReference type="SAM" id="MobiDB-lite"/>
    </source>
</evidence>
<dbReference type="Pfam" id="PF13771">
    <property type="entry name" value="zf-HC5HC2H"/>
    <property type="match status" value="1"/>
</dbReference>
<dbReference type="Gene3D" id="2.60.120.650">
    <property type="entry name" value="Cupin"/>
    <property type="match status" value="2"/>
</dbReference>
<dbReference type="CDD" id="cd15571">
    <property type="entry name" value="ePHD"/>
    <property type="match status" value="1"/>
</dbReference>
<dbReference type="GO" id="GO:0008270">
    <property type="term" value="F:zinc ion binding"/>
    <property type="evidence" value="ECO:0007669"/>
    <property type="project" value="UniProtKB-KW"/>
</dbReference>
<dbReference type="Proteomes" id="UP000292702">
    <property type="component" value="Unassembled WGS sequence"/>
</dbReference>
<feature type="compositionally biased region" description="Low complexity" evidence="7">
    <location>
        <begin position="614"/>
        <end position="631"/>
    </location>
</feature>
<keyword evidence="12" id="KW-1185">Reference proteome</keyword>
<feature type="region of interest" description="Disordered" evidence="7">
    <location>
        <begin position="208"/>
        <end position="305"/>
    </location>
</feature>
<feature type="domain" description="PHD-type" evidence="10">
    <location>
        <begin position="651"/>
        <end position="784"/>
    </location>
</feature>
<feature type="compositionally biased region" description="Pro residues" evidence="7">
    <location>
        <begin position="1237"/>
        <end position="1254"/>
    </location>
</feature>
<feature type="compositionally biased region" description="Pro residues" evidence="7">
    <location>
        <begin position="1092"/>
        <end position="1121"/>
    </location>
</feature>
<protein>
    <recommendedName>
        <fullName evidence="2">[histone H3]-trimethyl-L-lysine(9) demethylase</fullName>
        <ecNumber evidence="2">1.14.11.66</ecNumber>
    </recommendedName>
</protein>
<evidence type="ECO:0000259" key="9">
    <source>
        <dbReference type="PROSITE" id="PS51184"/>
    </source>
</evidence>
<keyword evidence="4" id="KW-0863">Zinc-finger</keyword>
<feature type="compositionally biased region" description="Pro residues" evidence="7">
    <location>
        <begin position="1179"/>
        <end position="1198"/>
    </location>
</feature>
<accession>A0A4R0R4L5</accession>
<dbReference type="InterPro" id="IPR003349">
    <property type="entry name" value="JmjN"/>
</dbReference>
<evidence type="ECO:0000256" key="2">
    <source>
        <dbReference type="ARBA" id="ARBA00012900"/>
    </source>
</evidence>
<feature type="compositionally biased region" description="Basic and acidic residues" evidence="7">
    <location>
        <begin position="294"/>
        <end position="305"/>
    </location>
</feature>
<dbReference type="Gene3D" id="3.30.40.10">
    <property type="entry name" value="Zinc/RING finger domain, C3HC4 (zinc finger)"/>
    <property type="match status" value="1"/>
</dbReference>
<dbReference type="GO" id="GO:0010468">
    <property type="term" value="P:regulation of gene expression"/>
    <property type="evidence" value="ECO:0007669"/>
    <property type="project" value="TreeGrafter"/>
</dbReference>
<dbReference type="GO" id="GO:0005634">
    <property type="term" value="C:nucleus"/>
    <property type="evidence" value="ECO:0007669"/>
    <property type="project" value="TreeGrafter"/>
</dbReference>
<dbReference type="SMART" id="SM00558">
    <property type="entry name" value="JmjC"/>
    <property type="match status" value="1"/>
</dbReference>
<evidence type="ECO:0000256" key="1">
    <source>
        <dbReference type="ARBA" id="ARBA00009711"/>
    </source>
</evidence>
<gene>
    <name evidence="11" type="ORF">EIP91_007099</name>
</gene>
<organism evidence="11 12">
    <name type="scientific">Steccherinum ochraceum</name>
    <dbReference type="NCBI Taxonomy" id="92696"/>
    <lineage>
        <taxon>Eukaryota</taxon>
        <taxon>Fungi</taxon>
        <taxon>Dikarya</taxon>
        <taxon>Basidiomycota</taxon>
        <taxon>Agaricomycotina</taxon>
        <taxon>Agaricomycetes</taxon>
        <taxon>Polyporales</taxon>
        <taxon>Steccherinaceae</taxon>
        <taxon>Steccherinum</taxon>
    </lineage>
</organism>
<dbReference type="EMBL" id="RWJN01000385">
    <property type="protein sequence ID" value="TCD62280.1"/>
    <property type="molecule type" value="Genomic_DNA"/>
</dbReference>
<feature type="compositionally biased region" description="Low complexity" evidence="7">
    <location>
        <begin position="564"/>
        <end position="578"/>
    </location>
</feature>
<comment type="similarity">
    <text evidence="1">Belongs to the JHDM3 histone demethylase family.</text>
</comment>
<dbReference type="GO" id="GO:0140684">
    <property type="term" value="F:histone H3K9me2/H3K9me3 demethylase activity"/>
    <property type="evidence" value="ECO:0007669"/>
    <property type="project" value="UniProtKB-EC"/>
</dbReference>
<feature type="region of interest" description="Disordered" evidence="7">
    <location>
        <begin position="153"/>
        <end position="193"/>
    </location>
</feature>
<feature type="compositionally biased region" description="Low complexity" evidence="7">
    <location>
        <begin position="1138"/>
        <end position="1163"/>
    </location>
</feature>
<dbReference type="OrthoDB" id="9547406at2759"/>
<dbReference type="PANTHER" id="PTHR10694:SF7">
    <property type="entry name" value="[HISTONE H3]-TRIMETHYL-L-LYSINE(9) DEMETHYLASE"/>
    <property type="match status" value="1"/>
</dbReference>
<dbReference type="STRING" id="92696.A0A4R0R4L5"/>
<dbReference type="InterPro" id="IPR034732">
    <property type="entry name" value="EPHD"/>
</dbReference>
<evidence type="ECO:0000313" key="11">
    <source>
        <dbReference type="EMBL" id="TCD62280.1"/>
    </source>
</evidence>
<evidence type="ECO:0000256" key="5">
    <source>
        <dbReference type="ARBA" id="ARBA00022833"/>
    </source>
</evidence>
<dbReference type="PROSITE" id="PS51183">
    <property type="entry name" value="JMJN"/>
    <property type="match status" value="1"/>
</dbReference>
<proteinExistence type="inferred from homology"/>
<feature type="domain" description="JmjC" evidence="9">
    <location>
        <begin position="365"/>
        <end position="531"/>
    </location>
</feature>